<accession>W6XXJ7</accession>
<dbReference type="Proteomes" id="UP000053841">
    <property type="component" value="Unassembled WGS sequence"/>
</dbReference>
<keyword evidence="3" id="KW-1185">Reference proteome</keyword>
<dbReference type="AlphaFoldDB" id="W6XXJ7"/>
<dbReference type="OrthoDB" id="3944058at2759"/>
<evidence type="ECO:0000256" key="1">
    <source>
        <dbReference type="SAM" id="Phobius"/>
    </source>
</evidence>
<feature type="transmembrane region" description="Helical" evidence="1">
    <location>
        <begin position="59"/>
        <end position="84"/>
    </location>
</feature>
<organism evidence="2 3">
    <name type="scientific">Cochliobolus carbonum (strain 26-R-13)</name>
    <name type="common">Maize leaf spot fungus</name>
    <name type="synonym">Bipolaris zeicola</name>
    <dbReference type="NCBI Taxonomy" id="930089"/>
    <lineage>
        <taxon>Eukaryota</taxon>
        <taxon>Fungi</taxon>
        <taxon>Dikarya</taxon>
        <taxon>Ascomycota</taxon>
        <taxon>Pezizomycotina</taxon>
        <taxon>Dothideomycetes</taxon>
        <taxon>Pleosporomycetidae</taxon>
        <taxon>Pleosporales</taxon>
        <taxon>Pleosporineae</taxon>
        <taxon>Pleosporaceae</taxon>
        <taxon>Bipolaris</taxon>
    </lineage>
</organism>
<sequence length="176" mass="19289">LAKMRFRRSLYLLQRRRTWATVCRLSPQLQRGSVMVGTCRLKRKSLRPIFSVRSCTNSALSLLLSLSWSCSTFLVGVGVCLYVARPLLSSLHALIQALSACVLHHLLSVVLSGYNCEGGFAGSWLRPSSLHPVASLAAWSAASFPGIPTWAGIHRTVTVSPLSWSSWTCCAISPRM</sequence>
<evidence type="ECO:0000313" key="2">
    <source>
        <dbReference type="EMBL" id="EUC27474.1"/>
    </source>
</evidence>
<reference evidence="2 3" key="1">
    <citation type="journal article" date="2013" name="PLoS Genet.">
        <title>Comparative genome structure, secondary metabolite, and effector coding capacity across Cochliobolus pathogens.</title>
        <authorList>
            <person name="Condon B.J."/>
            <person name="Leng Y."/>
            <person name="Wu D."/>
            <person name="Bushley K.E."/>
            <person name="Ohm R.A."/>
            <person name="Otillar R."/>
            <person name="Martin J."/>
            <person name="Schackwitz W."/>
            <person name="Grimwood J."/>
            <person name="MohdZainudin N."/>
            <person name="Xue C."/>
            <person name="Wang R."/>
            <person name="Manning V.A."/>
            <person name="Dhillon B."/>
            <person name="Tu Z.J."/>
            <person name="Steffenson B.J."/>
            <person name="Salamov A."/>
            <person name="Sun H."/>
            <person name="Lowry S."/>
            <person name="LaButti K."/>
            <person name="Han J."/>
            <person name="Copeland A."/>
            <person name="Lindquist E."/>
            <person name="Barry K."/>
            <person name="Schmutz J."/>
            <person name="Baker S.E."/>
            <person name="Ciuffetti L.M."/>
            <person name="Grigoriev I.V."/>
            <person name="Zhong S."/>
            <person name="Turgeon B.G."/>
        </authorList>
    </citation>
    <scope>NUCLEOTIDE SEQUENCE [LARGE SCALE GENOMIC DNA]</scope>
    <source>
        <strain evidence="2 3">26-R-13</strain>
    </source>
</reference>
<keyword evidence="1" id="KW-0812">Transmembrane</keyword>
<proteinExistence type="predicted"/>
<keyword evidence="1" id="KW-0472">Membrane</keyword>
<dbReference type="RefSeq" id="XP_007718221.1">
    <property type="nucleotide sequence ID" value="XM_007720031.1"/>
</dbReference>
<evidence type="ECO:0000313" key="3">
    <source>
        <dbReference type="Proteomes" id="UP000053841"/>
    </source>
</evidence>
<dbReference type="EMBL" id="KI964922">
    <property type="protein sequence ID" value="EUC27474.1"/>
    <property type="molecule type" value="Genomic_DNA"/>
</dbReference>
<dbReference type="GeneID" id="19144316"/>
<name>W6XXJ7_COCC2</name>
<keyword evidence="1" id="KW-1133">Transmembrane helix</keyword>
<feature type="non-terminal residue" evidence="2">
    <location>
        <position position="1"/>
    </location>
</feature>
<gene>
    <name evidence="2" type="ORF">COCCADRAFT_111597</name>
</gene>
<protein>
    <submittedName>
        <fullName evidence="2">Uncharacterized protein</fullName>
    </submittedName>
</protein>
<feature type="transmembrane region" description="Helical" evidence="1">
    <location>
        <begin position="90"/>
        <end position="111"/>
    </location>
</feature>
<dbReference type="HOGENOM" id="CLU_130492_0_0_1"/>
<dbReference type="KEGG" id="bze:COCCADRAFT_111597"/>